<dbReference type="InterPro" id="IPR002491">
    <property type="entry name" value="ABC_transptr_periplasmic_BD"/>
</dbReference>
<sequence length="322" mass="35890">MQNNTIRFIPFLLLCLIFIISGCSNSNEAQGSEEKQNNKDKDTTADVREYESLNGTIELPANPERVLVAVQDYVGDVLALGVEPVGVAGWISETSPYHKDLIKGIENVGENREVDVEKAMSLNPDVILTYDPNMYDKLSKIAPTVVIPLDYGYHDRITEIGKVLNKQEEANKWIKTFESKAEEKKQALIDANKGDIKVAIVELSAKDIYLMGKTFGRGGQIIYELLELEAPKPVEEEAFKKGWASISEEMIPEILGEADHILLGVRGDAEKMESTITESSLWKRLPAVQSGNVHPYSVDALYYSDAIALEHQLDQITAMFLK</sequence>
<dbReference type="PROSITE" id="PS50983">
    <property type="entry name" value="FE_B12_PBP"/>
    <property type="match status" value="1"/>
</dbReference>
<evidence type="ECO:0000259" key="6">
    <source>
        <dbReference type="PROSITE" id="PS50983"/>
    </source>
</evidence>
<organism evidence="7 8">
    <name type="scientific">Pontibacillus litoralis JSM 072002</name>
    <dbReference type="NCBI Taxonomy" id="1385512"/>
    <lineage>
        <taxon>Bacteria</taxon>
        <taxon>Bacillati</taxon>
        <taxon>Bacillota</taxon>
        <taxon>Bacilli</taxon>
        <taxon>Bacillales</taxon>
        <taxon>Bacillaceae</taxon>
        <taxon>Pontibacillus</taxon>
    </lineage>
</organism>
<comment type="caution">
    <text evidence="7">The sequence shown here is derived from an EMBL/GenBank/DDBJ whole genome shotgun (WGS) entry which is preliminary data.</text>
</comment>
<proteinExistence type="inferred from homology"/>
<dbReference type="PROSITE" id="PS51257">
    <property type="entry name" value="PROKAR_LIPOPROTEIN"/>
    <property type="match status" value="1"/>
</dbReference>
<dbReference type="InterPro" id="IPR051313">
    <property type="entry name" value="Bact_iron-sidero_bind"/>
</dbReference>
<feature type="domain" description="Fe/B12 periplasmic-binding" evidence="6">
    <location>
        <begin position="65"/>
        <end position="322"/>
    </location>
</feature>
<dbReference type="AlphaFoldDB" id="A0A0A5GAI4"/>
<keyword evidence="8" id="KW-1185">Reference proteome</keyword>
<dbReference type="EMBL" id="AVPG01000003">
    <property type="protein sequence ID" value="KGX88213.1"/>
    <property type="molecule type" value="Genomic_DNA"/>
</dbReference>
<evidence type="ECO:0000313" key="7">
    <source>
        <dbReference type="EMBL" id="KGX88213.1"/>
    </source>
</evidence>
<evidence type="ECO:0000313" key="8">
    <source>
        <dbReference type="Proteomes" id="UP000030401"/>
    </source>
</evidence>
<dbReference type="GO" id="GO:0030288">
    <property type="term" value="C:outer membrane-bounded periplasmic space"/>
    <property type="evidence" value="ECO:0007669"/>
    <property type="project" value="TreeGrafter"/>
</dbReference>
<dbReference type="SUPFAM" id="SSF53807">
    <property type="entry name" value="Helical backbone' metal receptor"/>
    <property type="match status" value="1"/>
</dbReference>
<dbReference type="Proteomes" id="UP000030401">
    <property type="component" value="Unassembled WGS sequence"/>
</dbReference>
<evidence type="ECO:0000256" key="4">
    <source>
        <dbReference type="ARBA" id="ARBA00022729"/>
    </source>
</evidence>
<accession>A0A0A5GAI4</accession>
<dbReference type="PANTHER" id="PTHR30532:SF26">
    <property type="entry name" value="IRON(3+)-HYDROXAMATE-BINDING PROTEIN FHUD"/>
    <property type="match status" value="1"/>
</dbReference>
<reference evidence="7 8" key="1">
    <citation type="submission" date="2013-08" db="EMBL/GenBank/DDBJ databases">
        <authorList>
            <person name="Huang J."/>
            <person name="Wang G."/>
        </authorList>
    </citation>
    <scope>NUCLEOTIDE SEQUENCE [LARGE SCALE GENOMIC DNA]</scope>
    <source>
        <strain evidence="7 8">JSM 072002</strain>
    </source>
</reference>
<keyword evidence="3" id="KW-0813">Transport</keyword>
<evidence type="ECO:0000256" key="2">
    <source>
        <dbReference type="ARBA" id="ARBA00008814"/>
    </source>
</evidence>
<name>A0A0A5GAI4_9BACI</name>
<comment type="subcellular location">
    <subcellularLocation>
        <location evidence="1">Cell membrane</location>
        <topology evidence="1">Lipid-anchor</topology>
    </subcellularLocation>
</comment>
<keyword evidence="4 5" id="KW-0732">Signal</keyword>
<feature type="chain" id="PRO_5038981647" evidence="5">
    <location>
        <begin position="30"/>
        <end position="322"/>
    </location>
</feature>
<dbReference type="STRING" id="1385512.N784_10815"/>
<dbReference type="GO" id="GO:1901678">
    <property type="term" value="P:iron coordination entity transport"/>
    <property type="evidence" value="ECO:0007669"/>
    <property type="project" value="UniProtKB-ARBA"/>
</dbReference>
<feature type="signal peptide" evidence="5">
    <location>
        <begin position="1"/>
        <end position="29"/>
    </location>
</feature>
<evidence type="ECO:0000256" key="5">
    <source>
        <dbReference type="SAM" id="SignalP"/>
    </source>
</evidence>
<dbReference type="PANTHER" id="PTHR30532">
    <property type="entry name" value="IRON III DICITRATE-BINDING PERIPLASMIC PROTEIN"/>
    <property type="match status" value="1"/>
</dbReference>
<dbReference type="RefSeq" id="WP_036832609.1">
    <property type="nucleotide sequence ID" value="NZ_AVPG01000003.1"/>
</dbReference>
<dbReference type="GO" id="GO:0005886">
    <property type="term" value="C:plasma membrane"/>
    <property type="evidence" value="ECO:0007669"/>
    <property type="project" value="UniProtKB-SubCell"/>
</dbReference>
<dbReference type="eggNOG" id="COG0614">
    <property type="taxonomic scope" value="Bacteria"/>
</dbReference>
<evidence type="ECO:0000256" key="1">
    <source>
        <dbReference type="ARBA" id="ARBA00004193"/>
    </source>
</evidence>
<comment type="similarity">
    <text evidence="2">Belongs to the bacterial solute-binding protein 8 family.</text>
</comment>
<evidence type="ECO:0000256" key="3">
    <source>
        <dbReference type="ARBA" id="ARBA00022448"/>
    </source>
</evidence>
<dbReference type="Pfam" id="PF01497">
    <property type="entry name" value="Peripla_BP_2"/>
    <property type="match status" value="1"/>
</dbReference>
<protein>
    <submittedName>
        <fullName evidence="7">Ferrichrome-binding protein</fullName>
    </submittedName>
</protein>
<dbReference type="OrthoDB" id="2241086at2"/>
<gene>
    <name evidence="7" type="ORF">N784_10815</name>
</gene>
<dbReference type="Gene3D" id="3.40.50.1980">
    <property type="entry name" value="Nitrogenase molybdenum iron protein domain"/>
    <property type="match status" value="2"/>
</dbReference>